<feature type="transmembrane region" description="Helical" evidence="6">
    <location>
        <begin position="304"/>
        <end position="326"/>
    </location>
</feature>
<dbReference type="Pfam" id="PF07690">
    <property type="entry name" value="MFS_1"/>
    <property type="match status" value="1"/>
</dbReference>
<evidence type="ECO:0000256" key="5">
    <source>
        <dbReference type="SAM" id="MobiDB-lite"/>
    </source>
</evidence>
<dbReference type="PROSITE" id="PS50850">
    <property type="entry name" value="MFS"/>
    <property type="match status" value="1"/>
</dbReference>
<dbReference type="KEGG" id="pfy:PFICI_05689"/>
<evidence type="ECO:0000313" key="9">
    <source>
        <dbReference type="Proteomes" id="UP000030651"/>
    </source>
</evidence>
<name>W3XCJ4_PESFW</name>
<feature type="region of interest" description="Disordered" evidence="5">
    <location>
        <begin position="526"/>
        <end position="553"/>
    </location>
</feature>
<evidence type="ECO:0000256" key="6">
    <source>
        <dbReference type="SAM" id="Phobius"/>
    </source>
</evidence>
<dbReference type="PROSITE" id="PS00216">
    <property type="entry name" value="SUGAR_TRANSPORT_1"/>
    <property type="match status" value="1"/>
</dbReference>
<feature type="compositionally biased region" description="Basic and acidic residues" evidence="5">
    <location>
        <begin position="7"/>
        <end position="20"/>
    </location>
</feature>
<dbReference type="GO" id="GO:0005886">
    <property type="term" value="C:plasma membrane"/>
    <property type="evidence" value="ECO:0007669"/>
    <property type="project" value="TreeGrafter"/>
</dbReference>
<dbReference type="GeneID" id="19270702"/>
<organism evidence="8 9">
    <name type="scientific">Pestalotiopsis fici (strain W106-1 / CGMCC3.15140)</name>
    <dbReference type="NCBI Taxonomy" id="1229662"/>
    <lineage>
        <taxon>Eukaryota</taxon>
        <taxon>Fungi</taxon>
        <taxon>Dikarya</taxon>
        <taxon>Ascomycota</taxon>
        <taxon>Pezizomycotina</taxon>
        <taxon>Sordariomycetes</taxon>
        <taxon>Xylariomycetidae</taxon>
        <taxon>Amphisphaeriales</taxon>
        <taxon>Sporocadaceae</taxon>
        <taxon>Pestalotiopsis</taxon>
    </lineage>
</organism>
<feature type="transmembrane region" description="Helical" evidence="6">
    <location>
        <begin position="192"/>
        <end position="210"/>
    </location>
</feature>
<reference evidence="9" key="1">
    <citation type="journal article" date="2015" name="BMC Genomics">
        <title>Genomic and transcriptomic analysis of the endophytic fungus Pestalotiopsis fici reveals its lifestyle and high potential for synthesis of natural products.</title>
        <authorList>
            <person name="Wang X."/>
            <person name="Zhang X."/>
            <person name="Liu L."/>
            <person name="Xiang M."/>
            <person name="Wang W."/>
            <person name="Sun X."/>
            <person name="Che Y."/>
            <person name="Guo L."/>
            <person name="Liu G."/>
            <person name="Guo L."/>
            <person name="Wang C."/>
            <person name="Yin W.B."/>
            <person name="Stadler M."/>
            <person name="Zhang X."/>
            <person name="Liu X."/>
        </authorList>
    </citation>
    <scope>NUCLEOTIDE SEQUENCE [LARGE SCALE GENOMIC DNA]</scope>
    <source>
        <strain evidence="9">W106-1 / CGMCC3.15140</strain>
    </source>
</reference>
<dbReference type="PANTHER" id="PTHR23501">
    <property type="entry name" value="MAJOR FACILITATOR SUPERFAMILY"/>
    <property type="match status" value="1"/>
</dbReference>
<feature type="transmembrane region" description="Helical" evidence="6">
    <location>
        <begin position="506"/>
        <end position="524"/>
    </location>
</feature>
<evidence type="ECO:0000256" key="3">
    <source>
        <dbReference type="ARBA" id="ARBA00022989"/>
    </source>
</evidence>
<dbReference type="InterPro" id="IPR005829">
    <property type="entry name" value="Sugar_transporter_CS"/>
</dbReference>
<comment type="subcellular location">
    <subcellularLocation>
        <location evidence="1">Membrane</location>
        <topology evidence="1">Multi-pass membrane protein</topology>
    </subcellularLocation>
</comment>
<feature type="transmembrane region" description="Helical" evidence="6">
    <location>
        <begin position="135"/>
        <end position="154"/>
    </location>
</feature>
<feature type="transmembrane region" description="Helical" evidence="6">
    <location>
        <begin position="231"/>
        <end position="248"/>
    </location>
</feature>
<evidence type="ECO:0000256" key="1">
    <source>
        <dbReference type="ARBA" id="ARBA00004141"/>
    </source>
</evidence>
<keyword evidence="2 6" id="KW-0812">Transmembrane</keyword>
<dbReference type="HOGENOM" id="CLU_000960_22_2_1"/>
<dbReference type="Proteomes" id="UP000030651">
    <property type="component" value="Unassembled WGS sequence"/>
</dbReference>
<dbReference type="SUPFAM" id="SSF103473">
    <property type="entry name" value="MFS general substrate transporter"/>
    <property type="match status" value="1"/>
</dbReference>
<evidence type="ECO:0000313" key="8">
    <source>
        <dbReference type="EMBL" id="ETS83813.1"/>
    </source>
</evidence>
<dbReference type="InParanoid" id="W3XCJ4"/>
<feature type="region of interest" description="Disordered" evidence="5">
    <location>
        <begin position="1"/>
        <end position="27"/>
    </location>
</feature>
<evidence type="ECO:0000259" key="7">
    <source>
        <dbReference type="PROSITE" id="PS50850"/>
    </source>
</evidence>
<keyword evidence="3 6" id="KW-1133">Transmembrane helix</keyword>
<feature type="transmembrane region" description="Helical" evidence="6">
    <location>
        <begin position="104"/>
        <end position="123"/>
    </location>
</feature>
<dbReference type="InterPro" id="IPR011701">
    <property type="entry name" value="MFS"/>
</dbReference>
<feature type="transmembrane region" description="Helical" evidence="6">
    <location>
        <begin position="36"/>
        <end position="62"/>
    </location>
</feature>
<feature type="transmembrane region" description="Helical" evidence="6">
    <location>
        <begin position="74"/>
        <end position="92"/>
    </location>
</feature>
<dbReference type="OMA" id="QRRTWKE"/>
<keyword evidence="4 6" id="KW-0472">Membrane</keyword>
<feature type="transmembrane region" description="Helical" evidence="6">
    <location>
        <begin position="161"/>
        <end position="180"/>
    </location>
</feature>
<evidence type="ECO:0000256" key="4">
    <source>
        <dbReference type="ARBA" id="ARBA00023136"/>
    </source>
</evidence>
<accession>W3XCJ4</accession>
<sequence length="553" mass="59023">MAMPDVEEAKQEPTNSDHDSPGSSLKARPELPASRFWLLALSVCLGLLLSFMDSSIVAASLLNIGTDFQEMENVNWVALSYTLCYLSFAVFVSRLSDIIGRRNAFAGAYLIFFAFSLACGFAQNMTQLIACRALQGIGGSGLYSLTMVILIEAAPQKTKPFLGSIVGAVIAIGGVLGPVLGGILTHYASWRWVFWINGPLGAISMVLFCFTWPKPEYLPDIERRTWSELDYLGSGLLIAAAVLVVFPFQNASSEALFDTAVFLAPLLMGIICWVALVAWEFFVEHHWGDNLAAALPVRLLRNRMFAAAIANTTLLGFCFVMLLYAFPLRLQVVNGKSSLLAGIMLLPLLAASATGSVLCGIINKTKDRICESMIAASSLVALGCGLESTISDFVEPEAKALGCLVLVGLGFGLSAAVTTMSGSLQASIRDLSPAQGILAQTRVLGGALGVAASSAVLGVTLRAQLAGVVDSKLLNSLENAASTLTNAQLTAVRHAYSDAFSKDMRIGAIIACAAIVLAFGAWSNPRDRPSVQERGEHRRKEEAERRRASSGRK</sequence>
<dbReference type="EMBL" id="KI912111">
    <property type="protein sequence ID" value="ETS83813.1"/>
    <property type="molecule type" value="Genomic_DNA"/>
</dbReference>
<dbReference type="PANTHER" id="PTHR23501:SF43">
    <property type="entry name" value="MULTIDRUG TRANSPORTER, PUTATIVE (AFU_ORTHOLOGUE AFUA_6G03040)-RELATED"/>
    <property type="match status" value="1"/>
</dbReference>
<feature type="transmembrane region" description="Helical" evidence="6">
    <location>
        <begin position="260"/>
        <end position="283"/>
    </location>
</feature>
<dbReference type="AlphaFoldDB" id="W3XCJ4"/>
<dbReference type="InterPro" id="IPR020846">
    <property type="entry name" value="MFS_dom"/>
</dbReference>
<protein>
    <recommendedName>
        <fullName evidence="7">Major facilitator superfamily (MFS) profile domain-containing protein</fullName>
    </recommendedName>
</protein>
<dbReference type="InterPro" id="IPR036259">
    <property type="entry name" value="MFS_trans_sf"/>
</dbReference>
<proteinExistence type="predicted"/>
<dbReference type="eggNOG" id="KOG0254">
    <property type="taxonomic scope" value="Eukaryota"/>
</dbReference>
<keyword evidence="9" id="KW-1185">Reference proteome</keyword>
<feature type="transmembrane region" description="Helical" evidence="6">
    <location>
        <begin position="338"/>
        <end position="362"/>
    </location>
</feature>
<dbReference type="Gene3D" id="1.20.1250.20">
    <property type="entry name" value="MFS general substrate transporter like domains"/>
    <property type="match status" value="1"/>
</dbReference>
<gene>
    <name evidence="8" type="ORF">PFICI_05689</name>
</gene>
<feature type="transmembrane region" description="Helical" evidence="6">
    <location>
        <begin position="400"/>
        <end position="422"/>
    </location>
</feature>
<dbReference type="RefSeq" id="XP_007832461.1">
    <property type="nucleotide sequence ID" value="XM_007834270.1"/>
</dbReference>
<dbReference type="GO" id="GO:0022857">
    <property type="term" value="F:transmembrane transporter activity"/>
    <property type="evidence" value="ECO:0007669"/>
    <property type="project" value="InterPro"/>
</dbReference>
<feature type="transmembrane region" description="Helical" evidence="6">
    <location>
        <begin position="443"/>
        <end position="465"/>
    </location>
</feature>
<dbReference type="PRINTS" id="PR01036">
    <property type="entry name" value="TCRTETB"/>
</dbReference>
<feature type="compositionally biased region" description="Basic and acidic residues" evidence="5">
    <location>
        <begin position="526"/>
        <end position="547"/>
    </location>
</feature>
<evidence type="ECO:0000256" key="2">
    <source>
        <dbReference type="ARBA" id="ARBA00022692"/>
    </source>
</evidence>
<feature type="domain" description="Major facilitator superfamily (MFS) profile" evidence="7">
    <location>
        <begin position="39"/>
        <end position="526"/>
    </location>
</feature>
<dbReference type="OrthoDB" id="440553at2759"/>